<dbReference type="Pfam" id="PF08238">
    <property type="entry name" value="Sel1"/>
    <property type="match status" value="4"/>
</dbReference>
<dbReference type="InterPro" id="IPR052945">
    <property type="entry name" value="Mitotic_Regulator"/>
</dbReference>
<dbReference type="Gene3D" id="1.25.40.10">
    <property type="entry name" value="Tetratricopeptide repeat domain"/>
    <property type="match status" value="1"/>
</dbReference>
<dbReference type="AlphaFoldDB" id="A0A1R7Q8R7"/>
<dbReference type="InterPro" id="IPR011990">
    <property type="entry name" value="TPR-like_helical_dom_sf"/>
</dbReference>
<dbReference type="RefSeq" id="WP_228148449.1">
    <property type="nucleotide sequence ID" value="NZ_FUUY01000001.1"/>
</dbReference>
<sequence length="385" mass="45225">MTGMVFPFQGDIKEVKAIIYKWMQHEIEIIDSYTNIRIQEIGGNFIFVDNVDIFYSAYNDPELWQELLEDLPSNDWVIFFECVDSCDGYSYLIYKNNMEVRRVLQEEDEDLYFEGEIQDFEKEWLNFSIFYEREYLEKGKLKREKIIDYDSSSNFIEDYFKYYHIASKNQSMYHTALARRLLVELFESYLGFDVIDCDYKINQSLTIDYKKIPAYDRILKCAQSGDVVAQNELGKMYENGEGLIQDYALAQYWYQQAADKKDQFGQLHLGLLYLGGKGVQKDYLQALFWINKSVAQGNADAQTVLGEMYEKGKGVEQSFMEASNLYRKAAKQRNAVAPYKLGLMYEYGNGFDIDLKIAKRWYYQAASNFNEDAQKRLNELLSSLE</sequence>
<evidence type="ECO:0000313" key="2">
    <source>
        <dbReference type="Proteomes" id="UP000196240"/>
    </source>
</evidence>
<organism evidence="1 2">
    <name type="scientific">Acinetobacter johnsonii</name>
    <dbReference type="NCBI Taxonomy" id="40214"/>
    <lineage>
        <taxon>Bacteria</taxon>
        <taxon>Pseudomonadati</taxon>
        <taxon>Pseudomonadota</taxon>
        <taxon>Gammaproteobacteria</taxon>
        <taxon>Moraxellales</taxon>
        <taxon>Moraxellaceae</taxon>
        <taxon>Acinetobacter</taxon>
    </lineage>
</organism>
<dbReference type="SUPFAM" id="SSF81901">
    <property type="entry name" value="HCP-like"/>
    <property type="match status" value="1"/>
</dbReference>
<reference evidence="1 2" key="1">
    <citation type="submission" date="2017-02" db="EMBL/GenBank/DDBJ databases">
        <authorList>
            <person name="Peterson S.W."/>
        </authorList>
    </citation>
    <scope>NUCLEOTIDE SEQUENCE [LARGE SCALE GENOMIC DNA]</scope>
    <source>
        <strain evidence="1">C6</strain>
    </source>
</reference>
<dbReference type="PANTHER" id="PTHR43628:SF1">
    <property type="entry name" value="CHITIN SYNTHASE REGULATORY FACTOR 2-RELATED"/>
    <property type="match status" value="1"/>
</dbReference>
<dbReference type="PANTHER" id="PTHR43628">
    <property type="entry name" value="ACTIVATOR OF C KINASE PROTEIN 1-RELATED"/>
    <property type="match status" value="1"/>
</dbReference>
<dbReference type="SMART" id="SM00671">
    <property type="entry name" value="SEL1"/>
    <property type="match status" value="4"/>
</dbReference>
<evidence type="ECO:0000313" key="1">
    <source>
        <dbReference type="EMBL" id="SJX20632.1"/>
    </source>
</evidence>
<gene>
    <name evidence="1" type="primary">hcpC_1</name>
    <name evidence="1" type="ORF">ACNJC6_00223</name>
</gene>
<accession>A0A1R7Q8R7</accession>
<dbReference type="EC" id="3.5.2.6" evidence="1"/>
<dbReference type="GO" id="GO:0008800">
    <property type="term" value="F:beta-lactamase activity"/>
    <property type="evidence" value="ECO:0007669"/>
    <property type="project" value="UniProtKB-EC"/>
</dbReference>
<protein>
    <submittedName>
        <fullName evidence="1">Putative beta-lactamase HcpC</fullName>
        <ecNumber evidence="1">3.5.2.6</ecNumber>
    </submittedName>
</protein>
<dbReference type="InterPro" id="IPR006597">
    <property type="entry name" value="Sel1-like"/>
</dbReference>
<name>A0A1R7Q8R7_ACIJO</name>
<dbReference type="EMBL" id="FUUY01000001">
    <property type="protein sequence ID" value="SJX20632.1"/>
    <property type="molecule type" value="Genomic_DNA"/>
</dbReference>
<dbReference type="Proteomes" id="UP000196240">
    <property type="component" value="Unassembled WGS sequence"/>
</dbReference>
<keyword evidence="1" id="KW-0378">Hydrolase</keyword>
<proteinExistence type="predicted"/>